<keyword evidence="7" id="KW-0063">Aspartyl esterase</keyword>
<dbReference type="Gramene" id="PRQ27032">
    <property type="protein sequence ID" value="PRQ27032"/>
    <property type="gene ID" value="RchiOBHm_Chr6g0301011"/>
</dbReference>
<keyword evidence="8" id="KW-0325">Glycoprotein</keyword>
<comment type="function">
    <text evidence="10">Acts in the modification of cell walls via demethylesterification of cell wall pectin.</text>
</comment>
<evidence type="ECO:0000256" key="10">
    <source>
        <dbReference type="ARBA" id="ARBA00057335"/>
    </source>
</evidence>
<evidence type="ECO:0000313" key="14">
    <source>
        <dbReference type="EMBL" id="PRQ27032.1"/>
    </source>
</evidence>
<evidence type="ECO:0000256" key="6">
    <source>
        <dbReference type="ARBA" id="ARBA00022801"/>
    </source>
</evidence>
<evidence type="ECO:0000256" key="7">
    <source>
        <dbReference type="ARBA" id="ARBA00023085"/>
    </source>
</evidence>
<evidence type="ECO:0000256" key="3">
    <source>
        <dbReference type="ARBA" id="ARBA00008891"/>
    </source>
</evidence>
<evidence type="ECO:0000256" key="4">
    <source>
        <dbReference type="ARBA" id="ARBA00013229"/>
    </source>
</evidence>
<accession>A0A2P6PYN1</accession>
<comment type="caution">
    <text evidence="14">The sequence shown here is derived from an EMBL/GenBank/DDBJ whole genome shotgun (WGS) entry which is preliminary data.</text>
</comment>
<comment type="pathway">
    <text evidence="2">Glycan metabolism; pectin degradation; 2-dehydro-3-deoxy-D-gluconate from pectin: step 1/5.</text>
</comment>
<keyword evidence="6 14" id="KW-0378">Hydrolase</keyword>
<feature type="chain" id="PRO_5015165634" description="pectinesterase" evidence="12">
    <location>
        <begin position="24"/>
        <end position="484"/>
    </location>
</feature>
<dbReference type="Pfam" id="PF01095">
    <property type="entry name" value="Pectinesterase"/>
    <property type="match status" value="1"/>
</dbReference>
<dbReference type="SUPFAM" id="SSF51126">
    <property type="entry name" value="Pectin lyase-like"/>
    <property type="match status" value="1"/>
</dbReference>
<name>A0A2P6PYN1_ROSCH</name>
<protein>
    <recommendedName>
        <fullName evidence="4">pectinesterase</fullName>
        <ecNumber evidence="4">3.1.1.11</ecNumber>
    </recommendedName>
</protein>
<evidence type="ECO:0000256" key="12">
    <source>
        <dbReference type="SAM" id="SignalP"/>
    </source>
</evidence>
<keyword evidence="12" id="KW-0732">Signal</keyword>
<reference evidence="14 15" key="1">
    <citation type="journal article" date="2018" name="Nat. Genet.">
        <title>The Rosa genome provides new insights in the design of modern roses.</title>
        <authorList>
            <person name="Bendahmane M."/>
        </authorList>
    </citation>
    <scope>NUCLEOTIDE SEQUENCE [LARGE SCALE GENOMIC DNA]</scope>
    <source>
        <strain evidence="15">cv. Old Blush</strain>
    </source>
</reference>
<dbReference type="PANTHER" id="PTHR31321:SF72">
    <property type="entry name" value="PECTINESTERASE 11-RELATED"/>
    <property type="match status" value="1"/>
</dbReference>
<dbReference type="STRING" id="74649.A0A2P6PYN1"/>
<comment type="similarity">
    <text evidence="3">Belongs to the pectinesterase family.</text>
</comment>
<evidence type="ECO:0000256" key="1">
    <source>
        <dbReference type="ARBA" id="ARBA00004191"/>
    </source>
</evidence>
<dbReference type="EC" id="3.1.1.11" evidence="4"/>
<dbReference type="AlphaFoldDB" id="A0A2P6PYN1"/>
<evidence type="ECO:0000259" key="13">
    <source>
        <dbReference type="Pfam" id="PF01095"/>
    </source>
</evidence>
<feature type="domain" description="Pectinesterase catalytic" evidence="13">
    <location>
        <begin position="27"/>
        <end position="308"/>
    </location>
</feature>
<dbReference type="Gene3D" id="2.160.20.10">
    <property type="entry name" value="Single-stranded right-handed beta-helix, Pectin lyase-like"/>
    <property type="match status" value="1"/>
</dbReference>
<dbReference type="GO" id="GO:0042545">
    <property type="term" value="P:cell wall modification"/>
    <property type="evidence" value="ECO:0007669"/>
    <property type="project" value="InterPro"/>
</dbReference>
<evidence type="ECO:0000256" key="11">
    <source>
        <dbReference type="SAM" id="MobiDB-lite"/>
    </source>
</evidence>
<keyword evidence="5" id="KW-0964">Secreted</keyword>
<evidence type="ECO:0000256" key="8">
    <source>
        <dbReference type="ARBA" id="ARBA00023180"/>
    </source>
</evidence>
<keyword evidence="15" id="KW-1185">Reference proteome</keyword>
<dbReference type="Proteomes" id="UP000238479">
    <property type="component" value="Chromosome 6"/>
</dbReference>
<gene>
    <name evidence="14" type="ORF">RchiOBHm_Chr6g0301011</name>
</gene>
<dbReference type="GO" id="GO:0045490">
    <property type="term" value="P:pectin catabolic process"/>
    <property type="evidence" value="ECO:0007669"/>
    <property type="project" value="UniProtKB-UniPathway"/>
</dbReference>
<dbReference type="GO" id="GO:0030599">
    <property type="term" value="F:pectinesterase activity"/>
    <property type="evidence" value="ECO:0007669"/>
    <property type="project" value="UniProtKB-EC"/>
</dbReference>
<evidence type="ECO:0000256" key="5">
    <source>
        <dbReference type="ARBA" id="ARBA00022512"/>
    </source>
</evidence>
<evidence type="ECO:0000256" key="9">
    <source>
        <dbReference type="ARBA" id="ARBA00047928"/>
    </source>
</evidence>
<dbReference type="InterPro" id="IPR011050">
    <property type="entry name" value="Pectin_lyase_fold/virulence"/>
</dbReference>
<feature type="region of interest" description="Disordered" evidence="11">
    <location>
        <begin position="313"/>
        <end position="337"/>
    </location>
</feature>
<evidence type="ECO:0000256" key="2">
    <source>
        <dbReference type="ARBA" id="ARBA00005184"/>
    </source>
</evidence>
<organism evidence="14 15">
    <name type="scientific">Rosa chinensis</name>
    <name type="common">China rose</name>
    <dbReference type="NCBI Taxonomy" id="74649"/>
    <lineage>
        <taxon>Eukaryota</taxon>
        <taxon>Viridiplantae</taxon>
        <taxon>Streptophyta</taxon>
        <taxon>Embryophyta</taxon>
        <taxon>Tracheophyta</taxon>
        <taxon>Spermatophyta</taxon>
        <taxon>Magnoliopsida</taxon>
        <taxon>eudicotyledons</taxon>
        <taxon>Gunneridae</taxon>
        <taxon>Pentapetalae</taxon>
        <taxon>rosids</taxon>
        <taxon>fabids</taxon>
        <taxon>Rosales</taxon>
        <taxon>Rosaceae</taxon>
        <taxon>Rosoideae</taxon>
        <taxon>Rosoideae incertae sedis</taxon>
        <taxon>Rosa</taxon>
    </lineage>
</organism>
<dbReference type="InterPro" id="IPR000070">
    <property type="entry name" value="Pectinesterase_cat"/>
</dbReference>
<evidence type="ECO:0000313" key="15">
    <source>
        <dbReference type="Proteomes" id="UP000238479"/>
    </source>
</evidence>
<dbReference type="EMBL" id="PDCK01000044">
    <property type="protein sequence ID" value="PRQ27032.1"/>
    <property type="molecule type" value="Genomic_DNA"/>
</dbReference>
<comment type="subcellular location">
    <subcellularLocation>
        <location evidence="1">Secreted</location>
        <location evidence="1">Cell wall</location>
    </subcellularLocation>
</comment>
<proteinExistence type="inferred from homology"/>
<keyword evidence="5" id="KW-0134">Cell wall</keyword>
<dbReference type="FunFam" id="2.160.20.10:FF:000013">
    <property type="entry name" value="Pectinesterase"/>
    <property type="match status" value="1"/>
</dbReference>
<dbReference type="UniPathway" id="UPA00545">
    <property type="reaction ID" value="UER00823"/>
</dbReference>
<sequence length="484" mass="52738">MARRALVRMIVIILYAFVTISQAENIITVDQSGNGHYGKIQDAIDSVPSNNKDPLTISIKPGTYKESITIPPDKPFITLSGTTTEASDVMITWDQRGDIDKVTTFHVSASDFVAHYITIQNTFGPGHQAVALRVSGDRIAFYDCSILGYQDTLFDEIGKHYYENCYIEGVVDFIFGSASSFFQNCHIHSPTGGYITAQRREASTDSGGFVFFKCQITGKGEKTFLGRPWVGSYARVIFAYSNMQDVIEPLGWSRDSDGSTEQELMTNSFCGQFKCDGLGATTSNRVKWARNFSEKQIANFLTTDFINGKDWIKSTPVTTSPPPKKETPSLPPSVLDTPPPAPVIPAPVIPSPPPQAPVVLTSPPPVIPLVSPPAPVAIPSSTPLVNPFSPPPVPIIPLLPPRAPVVIFSPATPVIWWFAPPPRERVIITPWSPPPTYMDGRAQEGEPIIMYYYSSGASSSIFKNCFSGIGTLALTSAVLLYLLA</sequence>
<dbReference type="PANTHER" id="PTHR31321">
    <property type="entry name" value="ACYL-COA THIOESTER HYDROLASE YBHC-RELATED"/>
    <property type="match status" value="1"/>
</dbReference>
<dbReference type="InterPro" id="IPR012334">
    <property type="entry name" value="Pectin_lyas_fold"/>
</dbReference>
<feature type="signal peptide" evidence="12">
    <location>
        <begin position="1"/>
        <end position="23"/>
    </location>
</feature>
<comment type="catalytic activity">
    <reaction evidence="9">
        <text>[(1-&gt;4)-alpha-D-galacturonosyl methyl ester](n) + n H2O = [(1-&gt;4)-alpha-D-galacturonosyl](n) + n methanol + n H(+)</text>
        <dbReference type="Rhea" id="RHEA:22380"/>
        <dbReference type="Rhea" id="RHEA-COMP:14570"/>
        <dbReference type="Rhea" id="RHEA-COMP:14573"/>
        <dbReference type="ChEBI" id="CHEBI:15377"/>
        <dbReference type="ChEBI" id="CHEBI:15378"/>
        <dbReference type="ChEBI" id="CHEBI:17790"/>
        <dbReference type="ChEBI" id="CHEBI:140522"/>
        <dbReference type="ChEBI" id="CHEBI:140523"/>
        <dbReference type="EC" id="3.1.1.11"/>
    </reaction>
</comment>